<dbReference type="Proteomes" id="UP001595839">
    <property type="component" value="Unassembled WGS sequence"/>
</dbReference>
<sequence>MSDNRFKARQIIYDGSALGRERLRVVRYTAHGLIEVKDSAGRKGWINPDDARAWSA</sequence>
<organism evidence="1 2">
    <name type="scientific">Streptomyces vulcanius</name>
    <dbReference type="NCBI Taxonomy" id="1441876"/>
    <lineage>
        <taxon>Bacteria</taxon>
        <taxon>Bacillati</taxon>
        <taxon>Actinomycetota</taxon>
        <taxon>Actinomycetes</taxon>
        <taxon>Kitasatosporales</taxon>
        <taxon>Streptomycetaceae</taxon>
        <taxon>Streptomyces</taxon>
    </lineage>
</organism>
<gene>
    <name evidence="1" type="ORF">ACFPIH_04395</name>
</gene>
<evidence type="ECO:0000313" key="1">
    <source>
        <dbReference type="EMBL" id="MFC4498769.1"/>
    </source>
</evidence>
<proteinExistence type="predicted"/>
<keyword evidence="2" id="KW-1185">Reference proteome</keyword>
<protein>
    <submittedName>
        <fullName evidence="1">Uncharacterized protein</fullName>
    </submittedName>
</protein>
<accession>A0ABV9AGB4</accession>
<evidence type="ECO:0000313" key="2">
    <source>
        <dbReference type="Proteomes" id="UP001595839"/>
    </source>
</evidence>
<dbReference type="EMBL" id="JBHSFK010000002">
    <property type="protein sequence ID" value="MFC4498769.1"/>
    <property type="molecule type" value="Genomic_DNA"/>
</dbReference>
<name>A0ABV9AGB4_9ACTN</name>
<comment type="caution">
    <text evidence="1">The sequence shown here is derived from an EMBL/GenBank/DDBJ whole genome shotgun (WGS) entry which is preliminary data.</text>
</comment>
<dbReference type="RefSeq" id="WP_381168344.1">
    <property type="nucleotide sequence ID" value="NZ_JBHSFK010000002.1"/>
</dbReference>
<reference evidence="2" key="1">
    <citation type="journal article" date="2019" name="Int. J. Syst. Evol. Microbiol.">
        <title>The Global Catalogue of Microorganisms (GCM) 10K type strain sequencing project: providing services to taxonomists for standard genome sequencing and annotation.</title>
        <authorList>
            <consortium name="The Broad Institute Genomics Platform"/>
            <consortium name="The Broad Institute Genome Sequencing Center for Infectious Disease"/>
            <person name="Wu L."/>
            <person name="Ma J."/>
        </authorList>
    </citation>
    <scope>NUCLEOTIDE SEQUENCE [LARGE SCALE GENOMIC DNA]</scope>
    <source>
        <strain evidence="2">CGMCC 4.7177</strain>
    </source>
</reference>